<evidence type="ECO:0000256" key="4">
    <source>
        <dbReference type="ARBA" id="ARBA00022833"/>
    </source>
</evidence>
<evidence type="ECO:0000256" key="2">
    <source>
        <dbReference type="ARBA" id="ARBA00022723"/>
    </source>
</evidence>
<dbReference type="GO" id="GO:0051603">
    <property type="term" value="P:proteolysis involved in protein catabolic process"/>
    <property type="evidence" value="ECO:0007669"/>
    <property type="project" value="TreeGrafter"/>
</dbReference>
<comment type="caution">
    <text evidence="10">The sequence shown here is derived from an EMBL/GenBank/DDBJ whole genome shotgun (WGS) entry which is preliminary data.</text>
</comment>
<dbReference type="CDD" id="cd07332">
    <property type="entry name" value="M48C_Oma1_like"/>
    <property type="match status" value="1"/>
</dbReference>
<name>A0A3A8NCX8_9BACT</name>
<comment type="similarity">
    <text evidence="6">Belongs to the peptidase M48 family.</text>
</comment>
<keyword evidence="8" id="KW-0472">Membrane</keyword>
<comment type="cofactor">
    <cofactor evidence="6">
        <name>Zn(2+)</name>
        <dbReference type="ChEBI" id="CHEBI:29105"/>
    </cofactor>
    <text evidence="6">Binds 1 zinc ion per subunit.</text>
</comment>
<keyword evidence="8" id="KW-1133">Transmembrane helix</keyword>
<dbReference type="Pfam" id="PF01435">
    <property type="entry name" value="Peptidase_M48"/>
    <property type="match status" value="1"/>
</dbReference>
<evidence type="ECO:0000256" key="7">
    <source>
        <dbReference type="SAM" id="MobiDB-lite"/>
    </source>
</evidence>
<evidence type="ECO:0000256" key="5">
    <source>
        <dbReference type="ARBA" id="ARBA00023049"/>
    </source>
</evidence>
<gene>
    <name evidence="10" type="ORF">D7X12_24680</name>
</gene>
<dbReference type="PANTHER" id="PTHR22726:SF1">
    <property type="entry name" value="METALLOENDOPEPTIDASE OMA1, MITOCHONDRIAL"/>
    <property type="match status" value="1"/>
</dbReference>
<dbReference type="RefSeq" id="WP_120627732.1">
    <property type="nucleotide sequence ID" value="NZ_RAWG01000176.1"/>
</dbReference>
<evidence type="ECO:0000256" key="1">
    <source>
        <dbReference type="ARBA" id="ARBA00022670"/>
    </source>
</evidence>
<proteinExistence type="inferred from homology"/>
<dbReference type="InterPro" id="IPR051156">
    <property type="entry name" value="Mito/Outer_Membr_Metalloprot"/>
</dbReference>
<dbReference type="Gene3D" id="3.30.2010.10">
    <property type="entry name" value="Metalloproteases ('zincins'), catalytic domain"/>
    <property type="match status" value="1"/>
</dbReference>
<evidence type="ECO:0000259" key="9">
    <source>
        <dbReference type="Pfam" id="PF01435"/>
    </source>
</evidence>
<evidence type="ECO:0000256" key="6">
    <source>
        <dbReference type="RuleBase" id="RU003983"/>
    </source>
</evidence>
<evidence type="ECO:0000313" key="10">
    <source>
        <dbReference type="EMBL" id="RKH39045.1"/>
    </source>
</evidence>
<dbReference type="Proteomes" id="UP000273405">
    <property type="component" value="Unassembled WGS sequence"/>
</dbReference>
<keyword evidence="4 6" id="KW-0862">Zinc</keyword>
<keyword evidence="11" id="KW-1185">Reference proteome</keyword>
<dbReference type="PANTHER" id="PTHR22726">
    <property type="entry name" value="METALLOENDOPEPTIDASE OMA1"/>
    <property type="match status" value="1"/>
</dbReference>
<keyword evidence="2" id="KW-0479">Metal-binding</keyword>
<dbReference type="EMBL" id="RAWG01000176">
    <property type="protein sequence ID" value="RKH39045.1"/>
    <property type="molecule type" value="Genomic_DNA"/>
</dbReference>
<keyword evidence="1 6" id="KW-0645">Protease</keyword>
<protein>
    <submittedName>
        <fullName evidence="10">Peptidase M48</fullName>
    </submittedName>
</protein>
<feature type="region of interest" description="Disordered" evidence="7">
    <location>
        <begin position="362"/>
        <end position="381"/>
    </location>
</feature>
<evidence type="ECO:0000313" key="11">
    <source>
        <dbReference type="Proteomes" id="UP000273405"/>
    </source>
</evidence>
<dbReference type="GO" id="GO:0016020">
    <property type="term" value="C:membrane"/>
    <property type="evidence" value="ECO:0007669"/>
    <property type="project" value="TreeGrafter"/>
</dbReference>
<keyword evidence="3 6" id="KW-0378">Hydrolase</keyword>
<feature type="transmembrane region" description="Helical" evidence="8">
    <location>
        <begin position="110"/>
        <end position="128"/>
    </location>
</feature>
<accession>A0A3A8NCX8</accession>
<reference evidence="11" key="1">
    <citation type="submission" date="2018-09" db="EMBL/GenBank/DDBJ databases">
        <authorList>
            <person name="Livingstone P.G."/>
            <person name="Whitworth D.E."/>
        </authorList>
    </citation>
    <scope>NUCLEOTIDE SEQUENCE [LARGE SCALE GENOMIC DNA]</scope>
    <source>
        <strain evidence="11">CA040B</strain>
    </source>
</reference>
<dbReference type="GO" id="GO:0046872">
    <property type="term" value="F:metal ion binding"/>
    <property type="evidence" value="ECO:0007669"/>
    <property type="project" value="UniProtKB-KW"/>
</dbReference>
<keyword evidence="8" id="KW-0812">Transmembrane</keyword>
<dbReference type="OrthoDB" id="9810445at2"/>
<sequence>MMSGSSFQGGLFSDEVPGKRAGATMRLGVNGIDAETQDGQSFSLPYAQCRLEMGGASGRMVFCHSPHRTLTLFCEDPAFLPALGEAGRGQLAEQVSQLTQEVRRARKQSMLRGVLGLLVVVLIGYGVYRGFAGVTANSIEALPIAIDEKVGKLAMESMDLEGPKVTDPVLVQAVDEIMSRLKPHAGTAGMNFEVTIVDAPLVNAYCLPGGQIVLFTGLLKAAKSPEQVAGVLGHEMAHATLRHGLKRIANSLGVIAAVNLLLGDTSGLVAVAVELAQHGLLTRHDREQETASDVEAVRMMAAAGLAPTALADFFVIMEKDGGDVPGAIAWLSSHPQLVERQKEIRQRSEKLGAIEQRPFKLDWEQVSRHAKEPGKAKDAKP</sequence>
<organism evidence="10 11">
    <name type="scientific">Corallococcus sicarius</name>
    <dbReference type="NCBI Taxonomy" id="2316726"/>
    <lineage>
        <taxon>Bacteria</taxon>
        <taxon>Pseudomonadati</taxon>
        <taxon>Myxococcota</taxon>
        <taxon>Myxococcia</taxon>
        <taxon>Myxococcales</taxon>
        <taxon>Cystobacterineae</taxon>
        <taxon>Myxococcaceae</taxon>
        <taxon>Corallococcus</taxon>
    </lineage>
</organism>
<dbReference type="GO" id="GO:0004222">
    <property type="term" value="F:metalloendopeptidase activity"/>
    <property type="evidence" value="ECO:0007669"/>
    <property type="project" value="InterPro"/>
</dbReference>
<dbReference type="InterPro" id="IPR001915">
    <property type="entry name" value="Peptidase_M48"/>
</dbReference>
<evidence type="ECO:0000256" key="8">
    <source>
        <dbReference type="SAM" id="Phobius"/>
    </source>
</evidence>
<feature type="domain" description="Peptidase M48" evidence="9">
    <location>
        <begin position="173"/>
        <end position="347"/>
    </location>
</feature>
<dbReference type="AlphaFoldDB" id="A0A3A8NCX8"/>
<evidence type="ECO:0000256" key="3">
    <source>
        <dbReference type="ARBA" id="ARBA00022801"/>
    </source>
</evidence>
<keyword evidence="5 6" id="KW-0482">Metalloprotease</keyword>